<evidence type="ECO:0000256" key="1">
    <source>
        <dbReference type="SAM" id="MobiDB-lite"/>
    </source>
</evidence>
<keyword evidence="4" id="KW-1185">Reference proteome</keyword>
<protein>
    <recommendedName>
        <fullName evidence="5">DNA-binding transcriptional regulator of glucitol operon</fullName>
    </recommendedName>
</protein>
<keyword evidence="2" id="KW-0472">Membrane</keyword>
<evidence type="ECO:0000313" key="4">
    <source>
        <dbReference type="Proteomes" id="UP000820669"/>
    </source>
</evidence>
<organism evidence="3 4">
    <name type="scientific">Pseudonocardia acidicola</name>
    <dbReference type="NCBI Taxonomy" id="2724939"/>
    <lineage>
        <taxon>Bacteria</taxon>
        <taxon>Bacillati</taxon>
        <taxon>Actinomycetota</taxon>
        <taxon>Actinomycetes</taxon>
        <taxon>Pseudonocardiales</taxon>
        <taxon>Pseudonocardiaceae</taxon>
        <taxon>Pseudonocardia</taxon>
    </lineage>
</organism>
<feature type="region of interest" description="Disordered" evidence="1">
    <location>
        <begin position="80"/>
        <end position="137"/>
    </location>
</feature>
<keyword evidence="2" id="KW-0812">Transmembrane</keyword>
<accession>A0ABX1SMH4</accession>
<dbReference type="PROSITE" id="PS51257">
    <property type="entry name" value="PROKAR_LIPOPROTEIN"/>
    <property type="match status" value="1"/>
</dbReference>
<keyword evidence="2" id="KW-1133">Transmembrane helix</keyword>
<evidence type="ECO:0008006" key="5">
    <source>
        <dbReference type="Google" id="ProtNLM"/>
    </source>
</evidence>
<proteinExistence type="predicted"/>
<reference evidence="3 4" key="1">
    <citation type="submission" date="2020-04" db="EMBL/GenBank/DDBJ databases">
        <authorList>
            <person name="Klaysubun C."/>
            <person name="Duangmal K."/>
            <person name="Lipun K."/>
        </authorList>
    </citation>
    <scope>NUCLEOTIDE SEQUENCE [LARGE SCALE GENOMIC DNA]</scope>
    <source>
        <strain evidence="3 4">K10HN5</strain>
    </source>
</reference>
<evidence type="ECO:0000256" key="2">
    <source>
        <dbReference type="SAM" id="Phobius"/>
    </source>
</evidence>
<name>A0ABX1SMH4_9PSEU</name>
<sequence length="160" mass="17510">MRQLVLSPRWIAWHLLTLGAMVACGFLSAWQWHRAGSAMGSAVNVGYALQWPLFAVFFGFMWWRFLRLEIRRLTGLDTDEIAEPPATPTAGADVAPATTPSSGFAADDELPAPRVADPVSSPFGVRRTPVAPVTDDEDPQLAAYNRMLARLAARDQENSA</sequence>
<dbReference type="EMBL" id="JAAXLA010000086">
    <property type="protein sequence ID" value="NMI01480.1"/>
    <property type="molecule type" value="Genomic_DNA"/>
</dbReference>
<dbReference type="RefSeq" id="WP_169384936.1">
    <property type="nucleotide sequence ID" value="NZ_JAAXLA010000086.1"/>
</dbReference>
<feature type="transmembrane region" description="Helical" evidence="2">
    <location>
        <begin position="12"/>
        <end position="33"/>
    </location>
</feature>
<evidence type="ECO:0000313" key="3">
    <source>
        <dbReference type="EMBL" id="NMI01480.1"/>
    </source>
</evidence>
<feature type="transmembrane region" description="Helical" evidence="2">
    <location>
        <begin position="45"/>
        <end position="63"/>
    </location>
</feature>
<comment type="caution">
    <text evidence="3">The sequence shown here is derived from an EMBL/GenBank/DDBJ whole genome shotgun (WGS) entry which is preliminary data.</text>
</comment>
<dbReference type="Proteomes" id="UP000820669">
    <property type="component" value="Unassembled WGS sequence"/>
</dbReference>
<gene>
    <name evidence="3" type="ORF">HF526_29915</name>
</gene>